<feature type="signal peptide" evidence="1">
    <location>
        <begin position="1"/>
        <end position="24"/>
    </location>
</feature>
<accession>A0ABT3SBW9</accession>
<organism evidence="3 4">
    <name type="scientific">Mycobacterium pinniadriaticum</name>
    <dbReference type="NCBI Taxonomy" id="2994102"/>
    <lineage>
        <taxon>Bacteria</taxon>
        <taxon>Bacillati</taxon>
        <taxon>Actinomycetota</taxon>
        <taxon>Actinomycetes</taxon>
        <taxon>Mycobacteriales</taxon>
        <taxon>Mycobacteriaceae</taxon>
        <taxon>Mycobacterium</taxon>
    </lineage>
</organism>
<name>A0ABT3SBW9_9MYCO</name>
<dbReference type="EMBL" id="JAPJDO010000006">
    <property type="protein sequence ID" value="MCX2937001.1"/>
    <property type="molecule type" value="Genomic_DNA"/>
</dbReference>
<dbReference type="Pfam" id="PF05305">
    <property type="entry name" value="DUF732"/>
    <property type="match status" value="1"/>
</dbReference>
<sequence length="101" mass="11200">MRTATSVGIALTAALLGVSPLAHADNDSFVRDLKNLGFVQSSPNLISTARSACYFLDRNRDPEQIRDRISRYLAVDLSLANTFFAMSVHEYCPWYGSRIDG</sequence>
<proteinExistence type="predicted"/>
<evidence type="ECO:0000259" key="2">
    <source>
        <dbReference type="Pfam" id="PF05305"/>
    </source>
</evidence>
<dbReference type="RefSeq" id="WP_265996568.1">
    <property type="nucleotide sequence ID" value="NZ_JAPJDN010000006.1"/>
</dbReference>
<keyword evidence="1" id="KW-0732">Signal</keyword>
<evidence type="ECO:0000313" key="3">
    <source>
        <dbReference type="EMBL" id="MCX2937001.1"/>
    </source>
</evidence>
<comment type="caution">
    <text evidence="3">The sequence shown here is derived from an EMBL/GenBank/DDBJ whole genome shotgun (WGS) entry which is preliminary data.</text>
</comment>
<reference evidence="3 4" key="1">
    <citation type="submission" date="2022-11" db="EMBL/GenBank/DDBJ databases">
        <title>Mycobacterium sp. nov.</title>
        <authorList>
            <person name="Papic B."/>
            <person name="Spicic S."/>
            <person name="Duvnjak S."/>
        </authorList>
    </citation>
    <scope>NUCLEOTIDE SEQUENCE [LARGE SCALE GENOMIC DNA]</scope>
    <source>
        <strain evidence="3 4">CVI_P4</strain>
    </source>
</reference>
<evidence type="ECO:0000313" key="4">
    <source>
        <dbReference type="Proteomes" id="UP001300745"/>
    </source>
</evidence>
<evidence type="ECO:0000256" key="1">
    <source>
        <dbReference type="SAM" id="SignalP"/>
    </source>
</evidence>
<dbReference type="Proteomes" id="UP001300745">
    <property type="component" value="Unassembled WGS sequence"/>
</dbReference>
<feature type="chain" id="PRO_5046940502" evidence="1">
    <location>
        <begin position="25"/>
        <end position="101"/>
    </location>
</feature>
<protein>
    <submittedName>
        <fullName evidence="3">DUF732 domain-containing protein</fullName>
    </submittedName>
</protein>
<keyword evidence="4" id="KW-1185">Reference proteome</keyword>
<gene>
    <name evidence="3" type="ORF">ORI27_09835</name>
</gene>
<feature type="domain" description="DUF732" evidence="2">
    <location>
        <begin position="26"/>
        <end position="93"/>
    </location>
</feature>
<dbReference type="InterPro" id="IPR007969">
    <property type="entry name" value="DUF732"/>
</dbReference>